<evidence type="ECO:0000313" key="3">
    <source>
        <dbReference type="EMBL" id="SHO63383.1"/>
    </source>
</evidence>
<protein>
    <submittedName>
        <fullName evidence="3">Biotin-lipoyl like</fullName>
    </submittedName>
</protein>
<dbReference type="InterPro" id="IPR011053">
    <property type="entry name" value="Single_hybrid_motif"/>
</dbReference>
<feature type="transmembrane region" description="Helical" evidence="2">
    <location>
        <begin position="38"/>
        <end position="57"/>
    </location>
</feature>
<dbReference type="PANTHER" id="PTHR30386:SF17">
    <property type="entry name" value="ALKALINE PROTEASE SECRETION PROTEIN APRE"/>
    <property type="match status" value="1"/>
</dbReference>
<evidence type="ECO:0000313" key="4">
    <source>
        <dbReference type="Proteomes" id="UP000186406"/>
    </source>
</evidence>
<dbReference type="OrthoDB" id="8439633at2"/>
<sequence length="425" mass="45786">MSETARSDQSLFRKEALDRLRTPEQVDRLMHVVGPTGWVLLLSLAFVLGCAVYWSVAGRIATYVEGRGILGPAFGERREVVAPAAGILRQVLVKTGDTVKTGQLLAKVEMLDASEMQQDAQRTLKSIENERARQAAFWTSFIATQTSDFAAQKASLQSQITWAQQQIDGRQQILNSLTDLQSRGLATEIQVESARDDLISASASLDGAKVQLQQLQAKQLDLENQRMTAMSGFDDRILQAQEQLANAKLRLDQGGRILADMDGVVVERDGQIDGAVEPGSPILAIQAQRTDLEGVFFAEPLHGKDIRVGMAANVAPSTAQPERYGTIRAKVVWVSPQPQSMSAVNLQLGNATLAQSLVGDTPPISFGVVLERDPSTPSGFAWTSGKGPPTAIETGTLATANVAIREDAPAVLVIPALRRLAGLDQ</sequence>
<evidence type="ECO:0000256" key="2">
    <source>
        <dbReference type="SAM" id="Phobius"/>
    </source>
</evidence>
<dbReference type="PANTHER" id="PTHR30386">
    <property type="entry name" value="MEMBRANE FUSION SUBUNIT OF EMRAB-TOLC MULTIDRUG EFFLUX PUMP"/>
    <property type="match status" value="1"/>
</dbReference>
<organism evidence="3 4">
    <name type="scientific">Pseudoxanthobacter soli DSM 19599</name>
    <dbReference type="NCBI Taxonomy" id="1123029"/>
    <lineage>
        <taxon>Bacteria</taxon>
        <taxon>Pseudomonadati</taxon>
        <taxon>Pseudomonadota</taxon>
        <taxon>Alphaproteobacteria</taxon>
        <taxon>Hyphomicrobiales</taxon>
        <taxon>Segnochrobactraceae</taxon>
        <taxon>Pseudoxanthobacter</taxon>
    </lineage>
</organism>
<dbReference type="AlphaFoldDB" id="A0A1M7ZES8"/>
<accession>A0A1M7ZES8</accession>
<dbReference type="CDD" id="cd06849">
    <property type="entry name" value="lipoyl_domain"/>
    <property type="match status" value="1"/>
</dbReference>
<dbReference type="Proteomes" id="UP000186406">
    <property type="component" value="Unassembled WGS sequence"/>
</dbReference>
<dbReference type="NCBIfam" id="TIGR03794">
    <property type="entry name" value="NHLM_micro_HlyD"/>
    <property type="match status" value="1"/>
</dbReference>
<gene>
    <name evidence="3" type="ORF">SAMN02745172_01365</name>
</gene>
<dbReference type="InterPro" id="IPR050739">
    <property type="entry name" value="MFP"/>
</dbReference>
<dbReference type="SUPFAM" id="SSF51230">
    <property type="entry name" value="Single hybrid motif"/>
    <property type="match status" value="1"/>
</dbReference>
<dbReference type="EMBL" id="FRXO01000002">
    <property type="protein sequence ID" value="SHO63383.1"/>
    <property type="molecule type" value="Genomic_DNA"/>
</dbReference>
<reference evidence="3 4" key="1">
    <citation type="submission" date="2016-12" db="EMBL/GenBank/DDBJ databases">
        <authorList>
            <person name="Song W.-J."/>
            <person name="Kurnit D.M."/>
        </authorList>
    </citation>
    <scope>NUCLEOTIDE SEQUENCE [LARGE SCALE GENOMIC DNA]</scope>
    <source>
        <strain evidence="3 4">DSM 19599</strain>
    </source>
</reference>
<feature type="coiled-coil region" evidence="1">
    <location>
        <begin position="198"/>
        <end position="225"/>
    </location>
</feature>
<keyword evidence="1" id="KW-0175">Coiled coil</keyword>
<evidence type="ECO:0000256" key="1">
    <source>
        <dbReference type="SAM" id="Coils"/>
    </source>
</evidence>
<name>A0A1M7ZES8_9HYPH</name>
<keyword evidence="2" id="KW-0812">Transmembrane</keyword>
<proteinExistence type="predicted"/>
<dbReference type="InterPro" id="IPR022275">
    <property type="entry name" value="NHPM_bacteriocin_SS_HylD"/>
</dbReference>
<keyword evidence="2" id="KW-0472">Membrane</keyword>
<dbReference type="STRING" id="1123029.SAMN02745172_01365"/>
<keyword evidence="4" id="KW-1185">Reference proteome</keyword>
<keyword evidence="2" id="KW-1133">Transmembrane helix</keyword>
<dbReference type="Gene3D" id="2.40.50.100">
    <property type="match status" value="1"/>
</dbReference>
<dbReference type="RefSeq" id="WP_073626840.1">
    <property type="nucleotide sequence ID" value="NZ_FRXO01000002.1"/>
</dbReference>